<sequence length="440" mass="48082">MATTAASSRCALRFALGLALVLSQAEGKLHSGSVVLGDAEDDHRWQYLTKFGFGLGIGTYEIRLRLKEQPGDGVDASFAQLQLEAFLDEDWSRAETMPVCRRALDAPARGSLPLQLGVPGQWGPWQGGQVAHVVRSHIWYFAISSCYGIRGEPLELDYELRMRQSDDSELSVEMMYMPAVSFFAFVCLTAFLGAFAARCCNFERSSGALHPVIRVLAVAVVLQWAAEAFNTFNLFSYRKTGLSLPLADGLAEVCFVLSQVVNSTLLIAIAHGYTLRHSNFGQSSLLRPTAIVLAVLHVLMVGFDKVQGDSSDKHHENEGLVGWAILLARVLLYAWFLAGVQAMRERAGLKLQNFLQRFQLAGSAYFLAHPVIFVVVQALAPYLQHPIMEVGMLTMQTASAVWLADLFLSRGAYFEVSHLSASLLPGGTGGSFTVGLGKDD</sequence>
<dbReference type="AlphaFoldDB" id="A0A7S1WRH8"/>
<feature type="transmembrane region" description="Helical" evidence="1">
    <location>
        <begin position="364"/>
        <end position="384"/>
    </location>
</feature>
<dbReference type="PANTHER" id="PTHR23252:SF24">
    <property type="entry name" value="TRANSMEMBRANE PROTEIN 145"/>
    <property type="match status" value="1"/>
</dbReference>
<feature type="transmembrane region" description="Helical" evidence="1">
    <location>
        <begin position="208"/>
        <end position="226"/>
    </location>
</feature>
<feature type="transmembrane region" description="Helical" evidence="1">
    <location>
        <begin position="175"/>
        <end position="196"/>
    </location>
</feature>
<gene>
    <name evidence="4" type="ORF">ACAT0790_LOCUS59659</name>
</gene>
<evidence type="ECO:0000259" key="3">
    <source>
        <dbReference type="Pfam" id="PF10192"/>
    </source>
</evidence>
<organism evidence="4">
    <name type="scientific">Alexandrium catenella</name>
    <name type="common">Red tide dinoflagellate</name>
    <name type="synonym">Gonyaulax catenella</name>
    <dbReference type="NCBI Taxonomy" id="2925"/>
    <lineage>
        <taxon>Eukaryota</taxon>
        <taxon>Sar</taxon>
        <taxon>Alveolata</taxon>
        <taxon>Dinophyceae</taxon>
        <taxon>Gonyaulacales</taxon>
        <taxon>Pyrocystaceae</taxon>
        <taxon>Alexandrium</taxon>
    </lineage>
</organism>
<keyword evidence="1" id="KW-0472">Membrane</keyword>
<keyword evidence="2" id="KW-0732">Signal</keyword>
<reference evidence="4" key="1">
    <citation type="submission" date="2021-01" db="EMBL/GenBank/DDBJ databases">
        <authorList>
            <person name="Corre E."/>
            <person name="Pelletier E."/>
            <person name="Niang G."/>
            <person name="Scheremetjew M."/>
            <person name="Finn R."/>
            <person name="Kale V."/>
            <person name="Holt S."/>
            <person name="Cochrane G."/>
            <person name="Meng A."/>
            <person name="Brown T."/>
            <person name="Cohen L."/>
        </authorList>
    </citation>
    <scope>NUCLEOTIDE SEQUENCE</scope>
    <source>
        <strain evidence="4">OF101</strain>
    </source>
</reference>
<accession>A0A7S1WRH8</accession>
<feature type="transmembrane region" description="Helical" evidence="1">
    <location>
        <begin position="285"/>
        <end position="303"/>
    </location>
</feature>
<dbReference type="InterPro" id="IPR047831">
    <property type="entry name" value="GPR180/TMEM145"/>
</dbReference>
<dbReference type="PANTHER" id="PTHR23252">
    <property type="entry name" value="INTIMAL THICKNESS RECEPTOR-RELATED"/>
    <property type="match status" value="1"/>
</dbReference>
<evidence type="ECO:0000313" key="4">
    <source>
        <dbReference type="EMBL" id="CAD9182887.1"/>
    </source>
</evidence>
<feature type="signal peptide" evidence="2">
    <location>
        <begin position="1"/>
        <end position="27"/>
    </location>
</feature>
<keyword evidence="1" id="KW-1133">Transmembrane helix</keyword>
<name>A0A7S1WRH8_ALECA</name>
<feature type="chain" id="PRO_5031295504" description="GPR180/TMEM145 transmembrane domain-containing protein" evidence="2">
    <location>
        <begin position="28"/>
        <end position="440"/>
    </location>
</feature>
<protein>
    <recommendedName>
        <fullName evidence="3">GPR180/TMEM145 transmembrane domain-containing protein</fullName>
    </recommendedName>
</protein>
<dbReference type="GO" id="GO:0007186">
    <property type="term" value="P:G protein-coupled receptor signaling pathway"/>
    <property type="evidence" value="ECO:0007669"/>
    <property type="project" value="InterPro"/>
</dbReference>
<dbReference type="InterPro" id="IPR019336">
    <property type="entry name" value="GPR180/TMEM145_TM"/>
</dbReference>
<feature type="domain" description="GPR180/TMEM145 transmembrane" evidence="3">
    <location>
        <begin position="201"/>
        <end position="401"/>
    </location>
</feature>
<evidence type="ECO:0000256" key="2">
    <source>
        <dbReference type="SAM" id="SignalP"/>
    </source>
</evidence>
<keyword evidence="1" id="KW-0812">Transmembrane</keyword>
<dbReference type="EMBL" id="HBGE01100254">
    <property type="protein sequence ID" value="CAD9182887.1"/>
    <property type="molecule type" value="Transcribed_RNA"/>
</dbReference>
<feature type="transmembrane region" description="Helical" evidence="1">
    <location>
        <begin position="323"/>
        <end position="343"/>
    </location>
</feature>
<dbReference type="Pfam" id="PF10192">
    <property type="entry name" value="GPR180-TMEM145_TM"/>
    <property type="match status" value="1"/>
</dbReference>
<dbReference type="GO" id="GO:0019236">
    <property type="term" value="P:response to pheromone"/>
    <property type="evidence" value="ECO:0007669"/>
    <property type="project" value="InterPro"/>
</dbReference>
<evidence type="ECO:0000256" key="1">
    <source>
        <dbReference type="SAM" id="Phobius"/>
    </source>
</evidence>
<proteinExistence type="predicted"/>
<feature type="transmembrane region" description="Helical" evidence="1">
    <location>
        <begin position="246"/>
        <end position="273"/>
    </location>
</feature>